<keyword evidence="5 8" id="KW-0030">Aminoacyl-tRNA synthetase</keyword>
<dbReference type="GO" id="GO:0004812">
    <property type="term" value="F:aminoacyl-tRNA ligase activity"/>
    <property type="evidence" value="ECO:0007669"/>
    <property type="project" value="UniProtKB-KW"/>
</dbReference>
<dbReference type="InterPro" id="IPR002319">
    <property type="entry name" value="Phenylalanyl-tRNA_Synthase"/>
</dbReference>
<keyword evidence="1" id="KW-0436">Ligase</keyword>
<dbReference type="GO" id="GO:0000049">
    <property type="term" value="F:tRNA binding"/>
    <property type="evidence" value="ECO:0007669"/>
    <property type="project" value="InterPro"/>
</dbReference>
<evidence type="ECO:0000256" key="4">
    <source>
        <dbReference type="ARBA" id="ARBA00022917"/>
    </source>
</evidence>
<dbReference type="AlphaFoldDB" id="T1A260"/>
<dbReference type="SUPFAM" id="SSF55681">
    <property type="entry name" value="Class II aaRS and biotin synthetases"/>
    <property type="match status" value="1"/>
</dbReference>
<evidence type="ECO:0000313" key="8">
    <source>
        <dbReference type="EMBL" id="EQD54611.1"/>
    </source>
</evidence>
<keyword evidence="3" id="KW-0067">ATP-binding</keyword>
<feature type="non-terminal residue" evidence="8">
    <location>
        <position position="1"/>
    </location>
</feature>
<name>T1A260_9ZZZZ</name>
<reference evidence="8" key="2">
    <citation type="journal article" date="2014" name="ISME J.">
        <title>Microbial stratification in low pH oxic and suboxic macroscopic growths along an acid mine drainage.</title>
        <authorList>
            <person name="Mendez-Garcia C."/>
            <person name="Mesa V."/>
            <person name="Sprenger R.R."/>
            <person name="Richter M."/>
            <person name="Diez M.S."/>
            <person name="Solano J."/>
            <person name="Bargiela R."/>
            <person name="Golyshina O.V."/>
            <person name="Manteca A."/>
            <person name="Ramos J.L."/>
            <person name="Gallego J.R."/>
            <person name="Llorente I."/>
            <person name="Martins Dos Santos V.A."/>
            <person name="Jensen O.N."/>
            <person name="Pelaez A.I."/>
            <person name="Sanchez J."/>
            <person name="Ferrer M."/>
        </authorList>
    </citation>
    <scope>NUCLEOTIDE SEQUENCE</scope>
</reference>
<dbReference type="Pfam" id="PF01409">
    <property type="entry name" value="tRNA-synt_2d"/>
    <property type="match status" value="1"/>
</dbReference>
<dbReference type="GO" id="GO:0005524">
    <property type="term" value="F:ATP binding"/>
    <property type="evidence" value="ECO:0007669"/>
    <property type="project" value="UniProtKB-KW"/>
</dbReference>
<protein>
    <submittedName>
        <fullName evidence="8">Phenylalanyl-tRNA synthetase subunit alpha</fullName>
    </submittedName>
</protein>
<evidence type="ECO:0000256" key="5">
    <source>
        <dbReference type="ARBA" id="ARBA00023146"/>
    </source>
</evidence>
<reference evidence="8" key="1">
    <citation type="submission" date="2013-08" db="EMBL/GenBank/DDBJ databases">
        <authorList>
            <person name="Mendez C."/>
            <person name="Richter M."/>
            <person name="Ferrer M."/>
            <person name="Sanchez J."/>
        </authorList>
    </citation>
    <scope>NUCLEOTIDE SEQUENCE</scope>
</reference>
<gene>
    <name evidence="8" type="ORF">B1B_09612</name>
</gene>
<keyword evidence="2" id="KW-0547">Nucleotide-binding</keyword>
<dbReference type="GO" id="GO:0006412">
    <property type="term" value="P:translation"/>
    <property type="evidence" value="ECO:0007669"/>
    <property type="project" value="UniProtKB-KW"/>
</dbReference>
<evidence type="ECO:0000256" key="2">
    <source>
        <dbReference type="ARBA" id="ARBA00022741"/>
    </source>
</evidence>
<dbReference type="InterPro" id="IPR045864">
    <property type="entry name" value="aa-tRNA-synth_II/BPL/LPL"/>
</dbReference>
<feature type="domain" description="Phenylalanyl-tRNA synthetase" evidence="7">
    <location>
        <begin position="92"/>
        <end position="159"/>
    </location>
</feature>
<keyword evidence="4" id="KW-0648">Protein biosynthesis</keyword>
<evidence type="ECO:0000259" key="7">
    <source>
        <dbReference type="Pfam" id="PF01409"/>
    </source>
</evidence>
<proteinExistence type="predicted"/>
<feature type="region of interest" description="Disordered" evidence="6">
    <location>
        <begin position="184"/>
        <end position="216"/>
    </location>
</feature>
<dbReference type="Gene3D" id="3.30.930.10">
    <property type="entry name" value="Bira Bifunctional Protein, Domain 2"/>
    <property type="match status" value="1"/>
</dbReference>
<sequence length="216" mass="24040">RRRSGRRGPTLRPQEVVLKQVANEEDEVDEAVVSALERRGLVRIEHRSIKRWGVSDEGRRLALAADGVDQLGALTVRDLADGTWRDRGFRAYDVRAAVPYARAPRENPYRAWLDEFADLLVGLGFEETEGPLLETEFWNNDVLFMPQDHPARSIHDAFSPVGLRGRLPREDLLAGVAAVHEGRPIPGEATPLGPGWGDGTTRCGRPGRSSAPRRPR</sequence>
<evidence type="ECO:0000256" key="1">
    <source>
        <dbReference type="ARBA" id="ARBA00022598"/>
    </source>
</evidence>
<organism evidence="8">
    <name type="scientific">mine drainage metagenome</name>
    <dbReference type="NCBI Taxonomy" id="410659"/>
    <lineage>
        <taxon>unclassified sequences</taxon>
        <taxon>metagenomes</taxon>
        <taxon>ecological metagenomes</taxon>
    </lineage>
</organism>
<dbReference type="GO" id="GO:0043039">
    <property type="term" value="P:tRNA aminoacylation"/>
    <property type="evidence" value="ECO:0007669"/>
    <property type="project" value="InterPro"/>
</dbReference>
<evidence type="ECO:0000256" key="6">
    <source>
        <dbReference type="SAM" id="MobiDB-lite"/>
    </source>
</evidence>
<accession>T1A260</accession>
<evidence type="ECO:0000256" key="3">
    <source>
        <dbReference type="ARBA" id="ARBA00022840"/>
    </source>
</evidence>
<dbReference type="EMBL" id="AUZY01006371">
    <property type="protein sequence ID" value="EQD54611.1"/>
    <property type="molecule type" value="Genomic_DNA"/>
</dbReference>
<comment type="caution">
    <text evidence="8">The sequence shown here is derived from an EMBL/GenBank/DDBJ whole genome shotgun (WGS) entry which is preliminary data.</text>
</comment>